<dbReference type="Gene3D" id="3.40.190.150">
    <property type="entry name" value="Bordetella uptake gene, domain 1"/>
    <property type="match status" value="1"/>
</dbReference>
<gene>
    <name evidence="3" type="ORF">OH818_06335</name>
</gene>
<comment type="similarity">
    <text evidence="1">Belongs to the UPF0065 (bug) family.</text>
</comment>
<dbReference type="CDD" id="cd07012">
    <property type="entry name" value="PBP2_Bug_TTT"/>
    <property type="match status" value="1"/>
</dbReference>
<dbReference type="PANTHER" id="PTHR42928">
    <property type="entry name" value="TRICARBOXYLATE-BINDING PROTEIN"/>
    <property type="match status" value="1"/>
</dbReference>
<dbReference type="Proteomes" id="UP001164020">
    <property type="component" value="Chromosome"/>
</dbReference>
<sequence length="323" mass="34716">MFTRRLFAGALALGATSLMLAPAFAQTSDGYPDKPINYIVVFNAGGASDLAARMQQKYFEEEIGVPAVVQYMPGGGGAQGWARLNSMEPDGYTIMGTNLPHNILQPMAADVGYQTEDIATVNFFQYTPSIVVVPNDSQFKTLDDLIAYAKENPGSLTFSGSGSNSGDQVMKERFDQVTGVTTTYIPFSGTSPATAALLGNQVQASVTYTTEGVNQGDQLRVLAVAAEERLPALPDAPTFKDLGYDLVGGAYRGVAVPNGTPEERREEVSEMVSKISENAKFKQEMEQAGFVPIDITYSEIPDFIAEQTKIYTSVAKPLGLIDK</sequence>
<dbReference type="InterPro" id="IPR042100">
    <property type="entry name" value="Bug_dom1"/>
</dbReference>
<organism evidence="3 4">
    <name type="scientific">Jiella pelagia</name>
    <dbReference type="NCBI Taxonomy" id="2986949"/>
    <lineage>
        <taxon>Bacteria</taxon>
        <taxon>Pseudomonadati</taxon>
        <taxon>Pseudomonadota</taxon>
        <taxon>Alphaproteobacteria</taxon>
        <taxon>Hyphomicrobiales</taxon>
        <taxon>Aurantimonadaceae</taxon>
        <taxon>Jiella</taxon>
    </lineage>
</organism>
<dbReference type="Gene3D" id="3.40.190.10">
    <property type="entry name" value="Periplasmic binding protein-like II"/>
    <property type="match status" value="1"/>
</dbReference>
<dbReference type="InterPro" id="IPR005064">
    <property type="entry name" value="BUG"/>
</dbReference>
<proteinExistence type="inferred from homology"/>
<dbReference type="SUPFAM" id="SSF53850">
    <property type="entry name" value="Periplasmic binding protein-like II"/>
    <property type="match status" value="1"/>
</dbReference>
<dbReference type="RefSeq" id="WP_268882241.1">
    <property type="nucleotide sequence ID" value="NZ_CP114029.1"/>
</dbReference>
<dbReference type="EMBL" id="CP114029">
    <property type="protein sequence ID" value="WAP69812.1"/>
    <property type="molecule type" value="Genomic_DNA"/>
</dbReference>
<protein>
    <submittedName>
        <fullName evidence="3">Tripartite tricarboxylate transporter substrate binding protein</fullName>
    </submittedName>
</protein>
<feature type="signal peptide" evidence="2">
    <location>
        <begin position="1"/>
        <end position="25"/>
    </location>
</feature>
<dbReference type="PANTHER" id="PTHR42928:SF5">
    <property type="entry name" value="BLR1237 PROTEIN"/>
    <property type="match status" value="1"/>
</dbReference>
<accession>A0ABY7C2F4</accession>
<keyword evidence="2" id="KW-0732">Signal</keyword>
<evidence type="ECO:0000313" key="3">
    <source>
        <dbReference type="EMBL" id="WAP69812.1"/>
    </source>
</evidence>
<dbReference type="PIRSF" id="PIRSF017082">
    <property type="entry name" value="YflP"/>
    <property type="match status" value="1"/>
</dbReference>
<evidence type="ECO:0000313" key="4">
    <source>
        <dbReference type="Proteomes" id="UP001164020"/>
    </source>
</evidence>
<reference evidence="3" key="1">
    <citation type="submission" date="2022-12" db="EMBL/GenBank/DDBJ databases">
        <title>Jiella pelagia sp. nov., isolated from phosphonate enriched culture of Northwest Pacific surface seawater.</title>
        <authorList>
            <person name="Shin D.Y."/>
            <person name="Hwang C.Y."/>
        </authorList>
    </citation>
    <scope>NUCLEOTIDE SEQUENCE</scope>
    <source>
        <strain evidence="3">HL-NP1</strain>
    </source>
</reference>
<evidence type="ECO:0000256" key="2">
    <source>
        <dbReference type="SAM" id="SignalP"/>
    </source>
</evidence>
<evidence type="ECO:0000256" key="1">
    <source>
        <dbReference type="ARBA" id="ARBA00006987"/>
    </source>
</evidence>
<feature type="chain" id="PRO_5046172719" evidence="2">
    <location>
        <begin position="26"/>
        <end position="323"/>
    </location>
</feature>
<dbReference type="Pfam" id="PF03401">
    <property type="entry name" value="TctC"/>
    <property type="match status" value="1"/>
</dbReference>
<keyword evidence="4" id="KW-1185">Reference proteome</keyword>
<name>A0ABY7C2F4_9HYPH</name>